<evidence type="ECO:0000313" key="2">
    <source>
        <dbReference type="Proteomes" id="UP000740883"/>
    </source>
</evidence>
<dbReference type="AlphaFoldDB" id="A0A9P6GUM4"/>
<dbReference type="Proteomes" id="UP000740883">
    <property type="component" value="Unassembled WGS sequence"/>
</dbReference>
<name>A0A9P6GUM4_9MICR</name>
<dbReference type="EMBL" id="SBJO01001337">
    <property type="protein sequence ID" value="KAF9746906.1"/>
    <property type="molecule type" value="Genomic_DNA"/>
</dbReference>
<reference evidence="1 2" key="1">
    <citation type="journal article" date="2020" name="Genome Biol. Evol.">
        <title>Comparative genomics of strictly vertically transmitted, feminizing microsporidia endosymbionts of amphipod crustaceans.</title>
        <authorList>
            <person name="Cormier A."/>
            <person name="Chebbi M.A."/>
            <person name="Giraud I."/>
            <person name="Wattier R."/>
            <person name="Teixeira M."/>
            <person name="Gilbert C."/>
            <person name="Rigaud T."/>
            <person name="Cordaux R."/>
        </authorList>
    </citation>
    <scope>NUCLEOTIDE SEQUENCE [LARGE SCALE GENOMIC DNA]</scope>
    <source>
        <strain evidence="1 2">Ou3-Ou53</strain>
    </source>
</reference>
<gene>
    <name evidence="1" type="ORF">NGRA_3518</name>
</gene>
<sequence>MLSFDYTRRHNEVVRCIHLQLFLTYNLKSSKKIKNHSVQEIVSNDNVEIRIKTDVKIQFKKLDIFVYDKVKKEISIIEIRFTSLDNLQTVEQEKTRKYV</sequence>
<proteinExistence type="predicted"/>
<organism evidence="1 2">
    <name type="scientific">Nosema granulosis</name>
    <dbReference type="NCBI Taxonomy" id="83296"/>
    <lineage>
        <taxon>Eukaryota</taxon>
        <taxon>Fungi</taxon>
        <taxon>Fungi incertae sedis</taxon>
        <taxon>Microsporidia</taxon>
        <taxon>Nosematidae</taxon>
        <taxon>Nosema</taxon>
    </lineage>
</organism>
<dbReference type="OrthoDB" id="2194416at2759"/>
<keyword evidence="2" id="KW-1185">Reference proteome</keyword>
<accession>A0A9P6GUM4</accession>
<comment type="caution">
    <text evidence="1">The sequence shown here is derived from an EMBL/GenBank/DDBJ whole genome shotgun (WGS) entry which is preliminary data.</text>
</comment>
<protein>
    <submittedName>
        <fullName evidence="1">Uncharacterized protein</fullName>
    </submittedName>
</protein>
<evidence type="ECO:0000313" key="1">
    <source>
        <dbReference type="EMBL" id="KAF9746906.1"/>
    </source>
</evidence>